<dbReference type="PANTHER" id="PTHR14552">
    <property type="match status" value="1"/>
</dbReference>
<proteinExistence type="predicted"/>
<sequence length="254" mass="28689">MRDVGQLAEIFQWRGEVGKGLPGFTPEDKNRVSEELADILLYAIRLADVSGIDLGHAAYNKLHVNSQKYPPQEYIRPPGTKYTNYSHGRAFETPQRHKSEEEVGRKRQRERFSEEQVAAMTQLAERAGWSITAISWEDRVKFCDEYTVTKERLSNFFNNRKPKDLKKGRTRSYDRTAGQTPAPHHTPTMEMQDMQPRDHLAPVPNEAEGVPMVTQPFEVKVDVVDGTTGSIHMQPPANDAQAQVAQSMSPPATA</sequence>
<dbReference type="Proteomes" id="UP000708148">
    <property type="component" value="Unassembled WGS sequence"/>
</dbReference>
<feature type="region of interest" description="Disordered" evidence="1">
    <location>
        <begin position="227"/>
        <end position="254"/>
    </location>
</feature>
<evidence type="ECO:0000313" key="3">
    <source>
        <dbReference type="Proteomes" id="UP000708148"/>
    </source>
</evidence>
<evidence type="ECO:0000313" key="2">
    <source>
        <dbReference type="EMBL" id="CAD7703827.1"/>
    </source>
</evidence>
<feature type="compositionally biased region" description="Basic and acidic residues" evidence="1">
    <location>
        <begin position="94"/>
        <end position="113"/>
    </location>
</feature>
<accession>A0A8S1JCG7</accession>
<dbReference type="PANTHER" id="PTHR14552:SF21">
    <property type="entry name" value="DCTP PYROPHOSPHATASE 1"/>
    <property type="match status" value="1"/>
</dbReference>
<dbReference type="AlphaFoldDB" id="A0A8S1JCG7"/>
<dbReference type="SUPFAM" id="SSF46689">
    <property type="entry name" value="Homeodomain-like"/>
    <property type="match status" value="1"/>
</dbReference>
<dbReference type="OrthoDB" id="411123at2759"/>
<gene>
    <name evidence="2" type="ORF">OSTQU699_LOCUS9184</name>
</gene>
<dbReference type="Gene3D" id="1.10.287.1080">
    <property type="entry name" value="MazG-like"/>
    <property type="match status" value="1"/>
</dbReference>
<feature type="compositionally biased region" description="Polar residues" evidence="1">
    <location>
        <begin position="240"/>
        <end position="254"/>
    </location>
</feature>
<comment type="caution">
    <text evidence="2">The sequence shown here is derived from an EMBL/GenBank/DDBJ whole genome shotgun (WGS) entry which is preliminary data.</text>
</comment>
<feature type="compositionally biased region" description="Basic and acidic residues" evidence="1">
    <location>
        <begin position="161"/>
        <end position="174"/>
    </location>
</feature>
<reference evidence="2" key="1">
    <citation type="submission" date="2020-12" db="EMBL/GenBank/DDBJ databases">
        <authorList>
            <person name="Iha C."/>
        </authorList>
    </citation>
    <scope>NUCLEOTIDE SEQUENCE</scope>
</reference>
<feature type="region of interest" description="Disordered" evidence="1">
    <location>
        <begin position="159"/>
        <end position="190"/>
    </location>
</feature>
<dbReference type="Gene3D" id="1.10.10.60">
    <property type="entry name" value="Homeodomain-like"/>
    <property type="match status" value="1"/>
</dbReference>
<dbReference type="InterPro" id="IPR009057">
    <property type="entry name" value="Homeodomain-like_sf"/>
</dbReference>
<keyword evidence="3" id="KW-1185">Reference proteome</keyword>
<protein>
    <submittedName>
        <fullName evidence="2">Uncharacterized protein</fullName>
    </submittedName>
</protein>
<feature type="region of interest" description="Disordered" evidence="1">
    <location>
        <begin position="89"/>
        <end position="113"/>
    </location>
</feature>
<dbReference type="SUPFAM" id="SSF101386">
    <property type="entry name" value="all-alpha NTP pyrophosphatases"/>
    <property type="match status" value="1"/>
</dbReference>
<dbReference type="EMBL" id="CAJHUC010002446">
    <property type="protein sequence ID" value="CAD7703827.1"/>
    <property type="molecule type" value="Genomic_DNA"/>
</dbReference>
<name>A0A8S1JCG7_9CHLO</name>
<evidence type="ECO:0000256" key="1">
    <source>
        <dbReference type="SAM" id="MobiDB-lite"/>
    </source>
</evidence>
<organism evidence="2 3">
    <name type="scientific">Ostreobium quekettii</name>
    <dbReference type="NCBI Taxonomy" id="121088"/>
    <lineage>
        <taxon>Eukaryota</taxon>
        <taxon>Viridiplantae</taxon>
        <taxon>Chlorophyta</taxon>
        <taxon>core chlorophytes</taxon>
        <taxon>Ulvophyceae</taxon>
        <taxon>TCBD clade</taxon>
        <taxon>Bryopsidales</taxon>
        <taxon>Ostreobineae</taxon>
        <taxon>Ostreobiaceae</taxon>
        <taxon>Ostreobium</taxon>
    </lineage>
</organism>